<reference evidence="2" key="2">
    <citation type="submission" date="2025-08" db="UniProtKB">
        <authorList>
            <consortium name="Ensembl"/>
        </authorList>
    </citation>
    <scope>IDENTIFICATION</scope>
</reference>
<dbReference type="PANTHER" id="PTHR33488:SF2">
    <property type="entry name" value="EARLY ENDOSOME ANTIGEN 1-LIKE"/>
    <property type="match status" value="1"/>
</dbReference>
<name>H3CK90_TETNG</name>
<keyword evidence="3" id="KW-1185">Reference proteome</keyword>
<reference evidence="2" key="3">
    <citation type="submission" date="2025-09" db="UniProtKB">
        <authorList>
            <consortium name="Ensembl"/>
        </authorList>
    </citation>
    <scope>IDENTIFICATION</scope>
</reference>
<evidence type="ECO:0000256" key="1">
    <source>
        <dbReference type="SAM" id="Coils"/>
    </source>
</evidence>
<feature type="coiled-coil region" evidence="1">
    <location>
        <begin position="151"/>
        <end position="231"/>
    </location>
</feature>
<dbReference type="PANTHER" id="PTHR33488">
    <property type="entry name" value="ZGC:162509"/>
    <property type="match status" value="1"/>
</dbReference>
<accession>H3CK90</accession>
<dbReference type="OMA" id="ADMRETT"/>
<reference evidence="3" key="1">
    <citation type="journal article" date="2004" name="Nature">
        <title>Genome duplication in the teleost fish Tetraodon nigroviridis reveals the early vertebrate proto-karyotype.</title>
        <authorList>
            <person name="Jaillon O."/>
            <person name="Aury J.-M."/>
            <person name="Brunet F."/>
            <person name="Petit J.-L."/>
            <person name="Stange-Thomann N."/>
            <person name="Mauceli E."/>
            <person name="Bouneau L."/>
            <person name="Fischer C."/>
            <person name="Ozouf-Costaz C."/>
            <person name="Bernot A."/>
            <person name="Nicaud S."/>
            <person name="Jaffe D."/>
            <person name="Fisher S."/>
            <person name="Lutfalla G."/>
            <person name="Dossat C."/>
            <person name="Segurens B."/>
            <person name="Dasilva C."/>
            <person name="Salanoubat M."/>
            <person name="Levy M."/>
            <person name="Boudet N."/>
            <person name="Castellano S."/>
            <person name="Anthouard V."/>
            <person name="Jubin C."/>
            <person name="Castelli V."/>
            <person name="Katinka M."/>
            <person name="Vacherie B."/>
            <person name="Biemont C."/>
            <person name="Skalli Z."/>
            <person name="Cattolico L."/>
            <person name="Poulain J."/>
            <person name="De Berardinis V."/>
            <person name="Cruaud C."/>
            <person name="Duprat S."/>
            <person name="Brottier P."/>
            <person name="Coutanceau J.-P."/>
            <person name="Gouzy J."/>
            <person name="Parra G."/>
            <person name="Lardier G."/>
            <person name="Chapple C."/>
            <person name="McKernan K.J."/>
            <person name="McEwan P."/>
            <person name="Bosak S."/>
            <person name="Kellis M."/>
            <person name="Volff J.-N."/>
            <person name="Guigo R."/>
            <person name="Zody M.C."/>
            <person name="Mesirov J."/>
            <person name="Lindblad-Toh K."/>
            <person name="Birren B."/>
            <person name="Nusbaum C."/>
            <person name="Kahn D."/>
            <person name="Robinson-Rechavi M."/>
            <person name="Laudet V."/>
            <person name="Schachter V."/>
            <person name="Quetier F."/>
            <person name="Saurin W."/>
            <person name="Scarpelli C."/>
            <person name="Wincker P."/>
            <person name="Lander E.S."/>
            <person name="Weissenbach J."/>
            <person name="Roest Crollius H."/>
        </authorList>
    </citation>
    <scope>NUCLEOTIDE SEQUENCE [LARGE SCALE GENOMIC DNA]</scope>
</reference>
<keyword evidence="1" id="KW-0175">Coiled coil</keyword>
<dbReference type="GeneTree" id="ENSGT00390000008061"/>
<organism evidence="2 3">
    <name type="scientific">Tetraodon nigroviridis</name>
    <name type="common">Spotted green pufferfish</name>
    <name type="synonym">Chelonodon nigroviridis</name>
    <dbReference type="NCBI Taxonomy" id="99883"/>
    <lineage>
        <taxon>Eukaryota</taxon>
        <taxon>Metazoa</taxon>
        <taxon>Chordata</taxon>
        <taxon>Craniata</taxon>
        <taxon>Vertebrata</taxon>
        <taxon>Euteleostomi</taxon>
        <taxon>Actinopterygii</taxon>
        <taxon>Neopterygii</taxon>
        <taxon>Teleostei</taxon>
        <taxon>Neoteleostei</taxon>
        <taxon>Acanthomorphata</taxon>
        <taxon>Eupercaria</taxon>
        <taxon>Tetraodontiformes</taxon>
        <taxon>Tetradontoidea</taxon>
        <taxon>Tetraodontidae</taxon>
        <taxon>Tetraodon</taxon>
    </lineage>
</organism>
<dbReference type="AlphaFoldDB" id="H3CK90"/>
<evidence type="ECO:0000313" key="3">
    <source>
        <dbReference type="Proteomes" id="UP000007303"/>
    </source>
</evidence>
<dbReference type="Proteomes" id="UP000007303">
    <property type="component" value="Unassembled WGS sequence"/>
</dbReference>
<evidence type="ECO:0000313" key="2">
    <source>
        <dbReference type="Ensembl" id="ENSTNIP00000008669.1"/>
    </source>
</evidence>
<dbReference type="HOGENOM" id="CLU_098157_0_0_1"/>
<protein>
    <submittedName>
        <fullName evidence="2">Uncharacterized protein</fullName>
    </submittedName>
</protein>
<dbReference type="Ensembl" id="ENSTNIT00000008838.1">
    <property type="protein sequence ID" value="ENSTNIP00000008669.1"/>
    <property type="gene ID" value="ENSTNIG00000005935.1"/>
</dbReference>
<dbReference type="STRING" id="99883.ENSTNIP00000008669"/>
<sequence>MANQIAKTTQSLTTAADMRETTQMLMQPNSNWEEYLTPAPLSIAIMGELVFISSCQDFSINKNPPEGGFKYIRYPNSFRACLMQVCNSGWQAFNEAHNNMDQIRIHTAAVPDYMKSAVNILFNASDEVIKNLLPCQLDSINDIAEQCVNLAEGVEKKYQDVIHQIQELLEACVNAEHFYGEELENVKRKLEEAKLREQTSRQLKERSKKAMDDLSKELDNAQDAYKSAMDSIPSGWEMIGMDLVEGIT</sequence>
<proteinExistence type="predicted"/>
<dbReference type="InParanoid" id="H3CK90"/>